<reference evidence="8 9" key="1">
    <citation type="submission" date="2024-01" db="EMBL/GenBank/DDBJ databases">
        <title>Genome assemblies of Stephania.</title>
        <authorList>
            <person name="Yang L."/>
        </authorList>
    </citation>
    <scope>NUCLEOTIDE SEQUENCE [LARGE SCALE GENOMIC DNA]</scope>
    <source>
        <strain evidence="8">YNDBR</strain>
        <tissue evidence="8">Leaf</tissue>
    </source>
</reference>
<dbReference type="SMART" id="SM00382">
    <property type="entry name" value="AAA"/>
    <property type="match status" value="1"/>
</dbReference>
<dbReference type="AlphaFoldDB" id="A0AAP0JNX2"/>
<dbReference type="GO" id="GO:0006950">
    <property type="term" value="P:response to stress"/>
    <property type="evidence" value="ECO:0007669"/>
    <property type="project" value="UniProtKB-ARBA"/>
</dbReference>
<comment type="catalytic activity">
    <reaction evidence="4">
        <text>ATP + H2O = ADP + phosphate + H(+)</text>
        <dbReference type="Rhea" id="RHEA:13065"/>
        <dbReference type="ChEBI" id="CHEBI:15377"/>
        <dbReference type="ChEBI" id="CHEBI:15378"/>
        <dbReference type="ChEBI" id="CHEBI:30616"/>
        <dbReference type="ChEBI" id="CHEBI:43474"/>
        <dbReference type="ChEBI" id="CHEBI:456216"/>
    </reaction>
</comment>
<feature type="region of interest" description="Disordered" evidence="6">
    <location>
        <begin position="468"/>
        <end position="490"/>
    </location>
</feature>
<evidence type="ECO:0000256" key="6">
    <source>
        <dbReference type="SAM" id="MobiDB-lite"/>
    </source>
</evidence>
<evidence type="ECO:0000256" key="1">
    <source>
        <dbReference type="ARBA" id="ARBA00001946"/>
    </source>
</evidence>
<evidence type="ECO:0000313" key="8">
    <source>
        <dbReference type="EMBL" id="KAK9136307.1"/>
    </source>
</evidence>
<dbReference type="Gene3D" id="6.10.280.40">
    <property type="match status" value="1"/>
</dbReference>
<evidence type="ECO:0000256" key="4">
    <source>
        <dbReference type="ARBA" id="ARBA00049360"/>
    </source>
</evidence>
<accession>A0AAP0JNX2</accession>
<evidence type="ECO:0000259" key="7">
    <source>
        <dbReference type="SMART" id="SM00382"/>
    </source>
</evidence>
<dbReference type="Pfam" id="PF14363">
    <property type="entry name" value="AAA_assoc"/>
    <property type="match status" value="1"/>
</dbReference>
<dbReference type="Proteomes" id="UP001420932">
    <property type="component" value="Unassembled WGS sequence"/>
</dbReference>
<evidence type="ECO:0000313" key="9">
    <source>
        <dbReference type="Proteomes" id="UP001420932"/>
    </source>
</evidence>
<dbReference type="GO" id="GO:0016887">
    <property type="term" value="F:ATP hydrolysis activity"/>
    <property type="evidence" value="ECO:0007669"/>
    <property type="project" value="InterPro"/>
</dbReference>
<dbReference type="InterPro" id="IPR050747">
    <property type="entry name" value="Mitochondrial_chaperone_BCS1"/>
</dbReference>
<evidence type="ECO:0000256" key="3">
    <source>
        <dbReference type="ARBA" id="ARBA00022842"/>
    </source>
</evidence>
<comment type="cofactor">
    <cofactor evidence="1">
        <name>Mg(2+)</name>
        <dbReference type="ChEBI" id="CHEBI:18420"/>
    </cofactor>
</comment>
<dbReference type="Pfam" id="PF25568">
    <property type="entry name" value="AAA_lid_At3g28540"/>
    <property type="match status" value="1"/>
</dbReference>
<dbReference type="InterPro" id="IPR025753">
    <property type="entry name" value="AAA_N_dom"/>
</dbReference>
<dbReference type="PANTHER" id="PTHR23070">
    <property type="entry name" value="BCS1 AAA-TYPE ATPASE"/>
    <property type="match status" value="1"/>
</dbReference>
<organism evidence="8 9">
    <name type="scientific">Stephania yunnanensis</name>
    <dbReference type="NCBI Taxonomy" id="152371"/>
    <lineage>
        <taxon>Eukaryota</taxon>
        <taxon>Viridiplantae</taxon>
        <taxon>Streptophyta</taxon>
        <taxon>Embryophyta</taxon>
        <taxon>Tracheophyta</taxon>
        <taxon>Spermatophyta</taxon>
        <taxon>Magnoliopsida</taxon>
        <taxon>Ranunculales</taxon>
        <taxon>Menispermaceae</taxon>
        <taxon>Menispermoideae</taxon>
        <taxon>Cissampelideae</taxon>
        <taxon>Stephania</taxon>
    </lineage>
</organism>
<feature type="compositionally biased region" description="Basic and acidic residues" evidence="6">
    <location>
        <begin position="481"/>
        <end position="490"/>
    </location>
</feature>
<comment type="similarity">
    <text evidence="2">Belongs to the AAA ATPase family. BCS1 subfamily.</text>
</comment>
<proteinExistence type="inferred from homology"/>
<keyword evidence="3" id="KW-0460">Magnesium</keyword>
<dbReference type="InterPro" id="IPR058017">
    <property type="entry name" value="At3g28540-like_C"/>
</dbReference>
<keyword evidence="5" id="KW-0547">Nucleotide-binding</keyword>
<feature type="domain" description="AAA+ ATPase" evidence="7">
    <location>
        <begin position="245"/>
        <end position="382"/>
    </location>
</feature>
<protein>
    <recommendedName>
        <fullName evidence="7">AAA+ ATPase domain-containing protein</fullName>
    </recommendedName>
</protein>
<dbReference type="PROSITE" id="PS00674">
    <property type="entry name" value="AAA"/>
    <property type="match status" value="1"/>
</dbReference>
<keyword evidence="9" id="KW-1185">Reference proteome</keyword>
<evidence type="ECO:0000256" key="2">
    <source>
        <dbReference type="ARBA" id="ARBA00007448"/>
    </source>
</evidence>
<keyword evidence="5" id="KW-0067">ATP-binding</keyword>
<evidence type="ECO:0000256" key="5">
    <source>
        <dbReference type="RuleBase" id="RU003651"/>
    </source>
</evidence>
<dbReference type="EMBL" id="JBBNAF010000006">
    <property type="protein sequence ID" value="KAK9136307.1"/>
    <property type="molecule type" value="Genomic_DNA"/>
</dbReference>
<dbReference type="InterPro" id="IPR027417">
    <property type="entry name" value="P-loop_NTPase"/>
</dbReference>
<name>A0AAP0JNX2_9MAGN</name>
<dbReference type="Pfam" id="PF00004">
    <property type="entry name" value="AAA"/>
    <property type="match status" value="1"/>
</dbReference>
<dbReference type="InterPro" id="IPR003593">
    <property type="entry name" value="AAA+_ATPase"/>
</dbReference>
<gene>
    <name evidence="8" type="ORF">Syun_015637</name>
</gene>
<dbReference type="InterPro" id="IPR003960">
    <property type="entry name" value="ATPase_AAA_CS"/>
</dbReference>
<comment type="caution">
    <text evidence="8">The sequence shown here is derived from an EMBL/GenBank/DDBJ whole genome shotgun (WGS) entry which is preliminary data.</text>
</comment>
<dbReference type="GO" id="GO:0005524">
    <property type="term" value="F:ATP binding"/>
    <property type="evidence" value="ECO:0007669"/>
    <property type="project" value="UniProtKB-KW"/>
</dbReference>
<sequence length="490" mass="55692">MFSLSNMPSTSSVLSAYTSFAASAMLVRSMASEVRAIVDQCIPDHLQTKLLSVFGLLYSANRSSQLTLVVNEYDGYTFNQMFEGAEIFLRTKITPSVERLRVSKFSKDKNLSVSVDRNQVIVDEFRGVELRWRLVTAEREEGREERKYFELSFHRKHEELVLGTYLPYVLERSKTIKEENKAMKLYSLGFCGDEDGGGVWGSIKLDHPATFDTLAMDENAKRELKEDLDRFVKRKDFYRRVGKAWKRGYLLYGPPGTGKSTLIAAMANYLNFNIYDLELASVQGNSDLRNLLVATATRSIIVIEDIDCSVELHDRGATTTAGNKEGDGRLTLSGMLNFMDGLWSSCGDERIIVFTTNHKDKLDPALLRPGRMDMHIHMSYCTPDGLRLLVSNYLGIINHQLMGEIEGLMKNVNVTPAEVAEELMKSDDAEVALNGLVEFLKRKATDEPHYNSNVEAGVLVQQMECNKDEEERRRRRKIRKRSLEREINET</sequence>
<dbReference type="Gene3D" id="3.40.50.300">
    <property type="entry name" value="P-loop containing nucleotide triphosphate hydrolases"/>
    <property type="match status" value="1"/>
</dbReference>
<dbReference type="InterPro" id="IPR003959">
    <property type="entry name" value="ATPase_AAA_core"/>
</dbReference>
<dbReference type="CDD" id="cd19510">
    <property type="entry name" value="RecA-like_BCS1"/>
    <property type="match status" value="1"/>
</dbReference>
<dbReference type="SUPFAM" id="SSF52540">
    <property type="entry name" value="P-loop containing nucleoside triphosphate hydrolases"/>
    <property type="match status" value="1"/>
</dbReference>